<sequence>MDETMKALKRMRVEKSARYDRVSSEMLKGGGGLVLYDLKEYERGLRMEELSVKCLLYADDQIILAPLACGLQEMENQMNDSVKKRGMK</sequence>
<dbReference type="Proteomes" id="UP000299102">
    <property type="component" value="Unassembled WGS sequence"/>
</dbReference>
<name>A0A4C1YI61_EUMVA</name>
<keyword evidence="2" id="KW-1185">Reference proteome</keyword>
<proteinExistence type="predicted"/>
<reference evidence="1 2" key="1">
    <citation type="journal article" date="2019" name="Commun. Biol.">
        <title>The bagworm genome reveals a unique fibroin gene that provides high tensile strength.</title>
        <authorList>
            <person name="Kono N."/>
            <person name="Nakamura H."/>
            <person name="Ohtoshi R."/>
            <person name="Tomita M."/>
            <person name="Numata K."/>
            <person name="Arakawa K."/>
        </authorList>
    </citation>
    <scope>NUCLEOTIDE SEQUENCE [LARGE SCALE GENOMIC DNA]</scope>
</reference>
<organism evidence="1 2">
    <name type="scientific">Eumeta variegata</name>
    <name type="common">Bagworm moth</name>
    <name type="synonym">Eumeta japonica</name>
    <dbReference type="NCBI Taxonomy" id="151549"/>
    <lineage>
        <taxon>Eukaryota</taxon>
        <taxon>Metazoa</taxon>
        <taxon>Ecdysozoa</taxon>
        <taxon>Arthropoda</taxon>
        <taxon>Hexapoda</taxon>
        <taxon>Insecta</taxon>
        <taxon>Pterygota</taxon>
        <taxon>Neoptera</taxon>
        <taxon>Endopterygota</taxon>
        <taxon>Lepidoptera</taxon>
        <taxon>Glossata</taxon>
        <taxon>Ditrysia</taxon>
        <taxon>Tineoidea</taxon>
        <taxon>Psychidae</taxon>
        <taxon>Oiketicinae</taxon>
        <taxon>Eumeta</taxon>
    </lineage>
</organism>
<dbReference type="OrthoDB" id="425681at2759"/>
<evidence type="ECO:0000313" key="1">
    <source>
        <dbReference type="EMBL" id="GBP75778.1"/>
    </source>
</evidence>
<protein>
    <recommendedName>
        <fullName evidence="3">Reverse transcriptase domain-containing protein</fullName>
    </recommendedName>
</protein>
<gene>
    <name evidence="1" type="ORF">EVAR_60091_1</name>
</gene>
<evidence type="ECO:0000313" key="2">
    <source>
        <dbReference type="Proteomes" id="UP000299102"/>
    </source>
</evidence>
<comment type="caution">
    <text evidence="1">The sequence shown here is derived from an EMBL/GenBank/DDBJ whole genome shotgun (WGS) entry which is preliminary data.</text>
</comment>
<dbReference type="EMBL" id="BGZK01001261">
    <property type="protein sequence ID" value="GBP75778.1"/>
    <property type="molecule type" value="Genomic_DNA"/>
</dbReference>
<dbReference type="AlphaFoldDB" id="A0A4C1YI61"/>
<evidence type="ECO:0008006" key="3">
    <source>
        <dbReference type="Google" id="ProtNLM"/>
    </source>
</evidence>
<accession>A0A4C1YI61</accession>